<dbReference type="EMBL" id="BMNE01000002">
    <property type="protein sequence ID" value="GGN77740.1"/>
    <property type="molecule type" value="Genomic_DNA"/>
</dbReference>
<comment type="caution">
    <text evidence="2">The sequence shown here is derived from an EMBL/GenBank/DDBJ whole genome shotgun (WGS) entry which is preliminary data.</text>
</comment>
<keyword evidence="1" id="KW-1133">Transmembrane helix</keyword>
<feature type="transmembrane region" description="Helical" evidence="1">
    <location>
        <begin position="55"/>
        <end position="78"/>
    </location>
</feature>
<dbReference type="Proteomes" id="UP000658127">
    <property type="component" value="Unassembled WGS sequence"/>
</dbReference>
<accession>A0ABQ2KCP6</accession>
<gene>
    <name evidence="2" type="ORF">GCM10011610_24530</name>
</gene>
<feature type="transmembrane region" description="Helical" evidence="1">
    <location>
        <begin position="123"/>
        <end position="140"/>
    </location>
</feature>
<keyword evidence="3" id="KW-1185">Reference proteome</keyword>
<feature type="transmembrane region" description="Helical" evidence="1">
    <location>
        <begin position="90"/>
        <end position="111"/>
    </location>
</feature>
<protein>
    <recommendedName>
        <fullName evidence="4">GtrA-like protein domain-containing protein</fullName>
    </recommendedName>
</protein>
<feature type="transmembrane region" description="Helical" evidence="1">
    <location>
        <begin position="26"/>
        <end position="49"/>
    </location>
</feature>
<evidence type="ECO:0000313" key="2">
    <source>
        <dbReference type="EMBL" id="GGN77740.1"/>
    </source>
</evidence>
<name>A0ABQ2KCP6_9NOCA</name>
<proteinExistence type="predicted"/>
<keyword evidence="1" id="KW-0812">Transmembrane</keyword>
<evidence type="ECO:0008006" key="4">
    <source>
        <dbReference type="Google" id="ProtNLM"/>
    </source>
</evidence>
<evidence type="ECO:0000256" key="1">
    <source>
        <dbReference type="SAM" id="Phobius"/>
    </source>
</evidence>
<keyword evidence="1" id="KW-0472">Membrane</keyword>
<organism evidence="2 3">
    <name type="scientific">Nocardia rhizosphaerihabitans</name>
    <dbReference type="NCBI Taxonomy" id="1691570"/>
    <lineage>
        <taxon>Bacteria</taxon>
        <taxon>Bacillati</taxon>
        <taxon>Actinomycetota</taxon>
        <taxon>Actinomycetes</taxon>
        <taxon>Mycobacteriales</taxon>
        <taxon>Nocardiaceae</taxon>
        <taxon>Nocardia</taxon>
    </lineage>
</organism>
<sequence>MFDMANNVRNERGEQRADSAPGPLAAFARFVVCGGGLGLASSVAVAQLAGVMPWAVANAVVTIASTLLGTVLHALITFGGRALPGWREHLQSAGSAAAAYAVTSAAMFMLFTVQTAPGALAEQIVYLSASGLAGIGRFLVLRMVVFADARTPVTVPFGVAEARTRVIARDDNRATAPVGVTNAQGSAQVTFRRATELLPATAPLTATWSPRHRTAAAA</sequence>
<evidence type="ECO:0000313" key="3">
    <source>
        <dbReference type="Proteomes" id="UP000658127"/>
    </source>
</evidence>
<reference evidence="3" key="1">
    <citation type="journal article" date="2019" name="Int. J. Syst. Evol. Microbiol.">
        <title>The Global Catalogue of Microorganisms (GCM) 10K type strain sequencing project: providing services to taxonomists for standard genome sequencing and annotation.</title>
        <authorList>
            <consortium name="The Broad Institute Genomics Platform"/>
            <consortium name="The Broad Institute Genome Sequencing Center for Infectious Disease"/>
            <person name="Wu L."/>
            <person name="Ma J."/>
        </authorList>
    </citation>
    <scope>NUCLEOTIDE SEQUENCE [LARGE SCALE GENOMIC DNA]</scope>
    <source>
        <strain evidence="3">CGMCC 4.7329</strain>
    </source>
</reference>